<evidence type="ECO:0000313" key="3">
    <source>
        <dbReference type="Proteomes" id="UP000180253"/>
    </source>
</evidence>
<evidence type="ECO:0000313" key="2">
    <source>
        <dbReference type="EMBL" id="OHU96235.1"/>
    </source>
</evidence>
<keyword evidence="1" id="KW-0472">Membrane</keyword>
<feature type="transmembrane region" description="Helical" evidence="1">
    <location>
        <begin position="517"/>
        <end position="539"/>
    </location>
</feature>
<proteinExistence type="predicted"/>
<accession>A0A1S1NA38</accession>
<keyword evidence="1" id="KW-1133">Transmembrane helix</keyword>
<feature type="transmembrane region" description="Helical" evidence="1">
    <location>
        <begin position="462"/>
        <end position="486"/>
    </location>
</feature>
<dbReference type="PANTHER" id="PTHR32063:SF18">
    <property type="entry name" value="CATION EFFLUX SYSTEM PROTEIN"/>
    <property type="match status" value="1"/>
</dbReference>
<dbReference type="SUPFAM" id="SSF82866">
    <property type="entry name" value="Multidrug efflux transporter AcrB transmembrane domain"/>
    <property type="match status" value="2"/>
</dbReference>
<dbReference type="AlphaFoldDB" id="A0A1S1NA38"/>
<dbReference type="SUPFAM" id="SSF82714">
    <property type="entry name" value="Multidrug efflux transporter AcrB TolC docking domain, DN and DC subdomains"/>
    <property type="match status" value="2"/>
</dbReference>
<dbReference type="STRING" id="327939.BIW53_06730"/>
<keyword evidence="1" id="KW-0812">Transmembrane</keyword>
<dbReference type="GO" id="GO:0042910">
    <property type="term" value="F:xenobiotic transmembrane transporter activity"/>
    <property type="evidence" value="ECO:0007669"/>
    <property type="project" value="TreeGrafter"/>
</dbReference>
<gene>
    <name evidence="2" type="ORF">BIW53_06730</name>
</gene>
<feature type="transmembrane region" description="Helical" evidence="1">
    <location>
        <begin position="12"/>
        <end position="29"/>
    </location>
</feature>
<dbReference type="InterPro" id="IPR027463">
    <property type="entry name" value="AcrB_DN_DC_subdom"/>
</dbReference>
<dbReference type="SUPFAM" id="SSF82693">
    <property type="entry name" value="Multidrug efflux transporter AcrB pore domain, PN1, PN2, PC1 and PC2 subdomains"/>
    <property type="match status" value="2"/>
</dbReference>
<feature type="transmembrane region" description="Helical" evidence="1">
    <location>
        <begin position="962"/>
        <end position="979"/>
    </location>
</feature>
<feature type="transmembrane region" description="Helical" evidence="1">
    <location>
        <begin position="912"/>
        <end position="933"/>
    </location>
</feature>
<organism evidence="2 3">
    <name type="scientific">Pseudoalteromonas byunsanensis</name>
    <dbReference type="NCBI Taxonomy" id="327939"/>
    <lineage>
        <taxon>Bacteria</taxon>
        <taxon>Pseudomonadati</taxon>
        <taxon>Pseudomonadota</taxon>
        <taxon>Gammaproteobacteria</taxon>
        <taxon>Alteromonadales</taxon>
        <taxon>Pseudoalteromonadaceae</taxon>
        <taxon>Pseudoalteromonas</taxon>
    </lineage>
</organism>
<dbReference type="RefSeq" id="WP_070991102.1">
    <property type="nucleotide sequence ID" value="NZ_CBCSHD010000003.1"/>
</dbReference>
<feature type="transmembrane region" description="Helical" evidence="1">
    <location>
        <begin position="860"/>
        <end position="879"/>
    </location>
</feature>
<feature type="transmembrane region" description="Helical" evidence="1">
    <location>
        <begin position="359"/>
        <end position="379"/>
    </location>
</feature>
<comment type="caution">
    <text evidence="2">The sequence shown here is derived from an EMBL/GenBank/DDBJ whole genome shotgun (WGS) entry which is preliminary data.</text>
</comment>
<dbReference type="GO" id="GO:0005886">
    <property type="term" value="C:plasma membrane"/>
    <property type="evidence" value="ECO:0007669"/>
    <property type="project" value="TreeGrafter"/>
</dbReference>
<dbReference type="Proteomes" id="UP000180253">
    <property type="component" value="Unassembled WGS sequence"/>
</dbReference>
<dbReference type="InterPro" id="IPR001036">
    <property type="entry name" value="Acrflvin-R"/>
</dbReference>
<dbReference type="OrthoDB" id="9757940at2"/>
<dbReference type="Gene3D" id="1.20.1640.10">
    <property type="entry name" value="Multidrug efflux transporter AcrB transmembrane domain"/>
    <property type="match status" value="2"/>
</dbReference>
<feature type="transmembrane region" description="Helical" evidence="1">
    <location>
        <begin position="432"/>
        <end position="450"/>
    </location>
</feature>
<evidence type="ECO:0000256" key="1">
    <source>
        <dbReference type="SAM" id="Phobius"/>
    </source>
</evidence>
<feature type="transmembrane region" description="Helical" evidence="1">
    <location>
        <begin position="385"/>
        <end position="411"/>
    </location>
</feature>
<sequence>MNITRLALENDRTAWVIFAAMLLFGILAFNKMPKDYDPGFIIRTAQVVTYFPGASPQRVEELVTDQIEKVVQQIPELDFVKSTSKTGVSIVSVNIKESYKDMRPIWDNLRRKIQSIEGDLPNGTQAPIVNDEFGDVFGIVVGLTAEGYSYREMQDVAEQVRDTFLRLPEAAKVEIYGTQEQRVFIEFENSRLAALELSAANLREQLRARNIVNPGGTLYVNDETLVVEPSGNFESVSEIANTIINIPGSEQVILLSDIAKVYRDHIEPPQAKVRVGSERGLTIGISMRKGGNNLELGEQVKQAIVRLESVYPIGVEFKLLSFLPQEVEKKVNDFVSNLVQAILVVTVVMLFTLGLRTGFVVASLIPMSMVFGILVMSFFDISIDQISLAALIIALGMLVDNGIVMSENIMVQMEQGRRAVDAAVDSAQELKIPLLVSSLTTGAAFLPIFLAESATGEYTASLFKVVTITLLCSWLLALTMIPMLCVKFVRVKAQQQETFNSRWYKGYRVILTGLMKYRWLTVGACILMLVIAIQALQFIPKLFFPPSDRAYFKVELELPVGTRLETTESLVKDMDRFLNSELKVSAQRPEGVTKWVSYIGNGGPRFLLSHNPEPNSANYALMIVSVTSYTLIDELMAKIERYGFENHPDLLLKQRKIENGAAIDNPVEIRIMGEDKAQLMEIAQQVKAKMRQTAGLKSVSDDWGLPIKKLEININQARARRAGVSSEDIATSLQTGLSGMELTQYREKEDTIPVILRSVAADRQDIAKLKAMAVYSQASGNSVPLQQVADVKVVWESAQIFRRDRVKSVVLGAQTDGITASEGFAQLTPWLNEQQKSWPFGYTYELGGEAESSGKANQSIAEKLPIAVLIIVLLLVAQFNSIRKSLLVLVTIPLGFIGVVAGLFIGQSFFGFMTLLGVISLAGIVINNAIVLLERIKTELDNNPEDPVVAIIMAAQARMRPILLTTATTVLGLLPLYLGGGEMWEPMALSIMGGLLFSTILTLGIVPVLYAILFSVPEQKVKAN</sequence>
<dbReference type="Gene3D" id="3.30.70.1440">
    <property type="entry name" value="Multidrug efflux transporter AcrB pore domain"/>
    <property type="match status" value="1"/>
</dbReference>
<dbReference type="PANTHER" id="PTHR32063">
    <property type="match status" value="1"/>
</dbReference>
<dbReference type="Gene3D" id="3.30.70.1320">
    <property type="entry name" value="Multidrug efflux transporter AcrB pore domain like"/>
    <property type="match status" value="1"/>
</dbReference>
<name>A0A1S1NA38_9GAMM</name>
<feature type="transmembrane region" description="Helical" evidence="1">
    <location>
        <begin position="991"/>
        <end position="1016"/>
    </location>
</feature>
<dbReference type="Pfam" id="PF00873">
    <property type="entry name" value="ACR_tran"/>
    <property type="match status" value="1"/>
</dbReference>
<reference evidence="2 3" key="1">
    <citation type="submission" date="2016-10" db="EMBL/GenBank/DDBJ databases">
        <title>Pseudoalteromonas amylolytica sp. nov., isolated from the surface seawater.</title>
        <authorList>
            <person name="Wu Y.-H."/>
            <person name="Cheng H."/>
            <person name="Jin X.-B."/>
            <person name="Wang C.-S."/>
            <person name="Xu X.-W."/>
        </authorList>
    </citation>
    <scope>NUCLEOTIDE SEQUENCE [LARGE SCALE GENOMIC DNA]</scope>
    <source>
        <strain evidence="2 3">JCM 12483</strain>
    </source>
</reference>
<dbReference type="Gene3D" id="3.30.2090.10">
    <property type="entry name" value="Multidrug efflux transporter AcrB TolC docking domain, DN and DC subdomains"/>
    <property type="match status" value="2"/>
</dbReference>
<dbReference type="Gene3D" id="3.30.70.1430">
    <property type="entry name" value="Multidrug efflux transporter AcrB pore domain"/>
    <property type="match status" value="2"/>
</dbReference>
<protein>
    <submittedName>
        <fullName evidence="2">Acriflavine resistance protein B</fullName>
    </submittedName>
</protein>
<dbReference type="EMBL" id="MNAN01000027">
    <property type="protein sequence ID" value="OHU96235.1"/>
    <property type="molecule type" value="Genomic_DNA"/>
</dbReference>
<dbReference type="PRINTS" id="PR00702">
    <property type="entry name" value="ACRIFLAVINRP"/>
</dbReference>
<feature type="transmembrane region" description="Helical" evidence="1">
    <location>
        <begin position="334"/>
        <end position="352"/>
    </location>
</feature>
<keyword evidence="3" id="KW-1185">Reference proteome</keyword>
<feature type="transmembrane region" description="Helical" evidence="1">
    <location>
        <begin position="886"/>
        <end position="906"/>
    </location>
</feature>